<dbReference type="InterPro" id="IPR002145">
    <property type="entry name" value="CopG"/>
</dbReference>
<reference evidence="2 4" key="1">
    <citation type="submission" date="2019-04" db="EMBL/GenBank/DDBJ databases">
        <title>Kribbella sp. NEAU-THZ 27 nov., a novel actinomycete isolated from soil.</title>
        <authorList>
            <person name="Duan L."/>
        </authorList>
    </citation>
    <scope>NUCLEOTIDE SEQUENCE [LARGE SCALE GENOMIC DNA]</scope>
    <source>
        <strain evidence="2">NEAU-THZ 27</strain>
        <strain evidence="4">NEAU-THZ27</strain>
    </source>
</reference>
<comment type="caution">
    <text evidence="2">The sequence shown here is derived from an EMBL/GenBank/DDBJ whole genome shotgun (WGS) entry which is preliminary data.</text>
</comment>
<evidence type="ECO:0000259" key="1">
    <source>
        <dbReference type="Pfam" id="PF01402"/>
    </source>
</evidence>
<dbReference type="InterPro" id="IPR010985">
    <property type="entry name" value="Ribbon_hlx_hlx"/>
</dbReference>
<dbReference type="Pfam" id="PF01402">
    <property type="entry name" value="RHH_1"/>
    <property type="match status" value="1"/>
</dbReference>
<accession>A0A4U3LVD2</accession>
<protein>
    <submittedName>
        <fullName evidence="2">Ribbon-helix-helix protein, CopG family</fullName>
    </submittedName>
</protein>
<evidence type="ECO:0000313" key="4">
    <source>
        <dbReference type="Proteomes" id="UP000305836"/>
    </source>
</evidence>
<dbReference type="Proteomes" id="UP000305836">
    <property type="component" value="Unassembled WGS sequence"/>
</dbReference>
<dbReference type="EMBL" id="SZPZ01000002">
    <property type="protein sequence ID" value="TKK79204.1"/>
    <property type="molecule type" value="Genomic_DNA"/>
</dbReference>
<dbReference type="AlphaFoldDB" id="A0A4U3LVD2"/>
<keyword evidence="4" id="KW-1185">Reference proteome</keyword>
<organism evidence="2 4">
    <name type="scientific">Kribbella jiaozuonensis</name>
    <dbReference type="NCBI Taxonomy" id="2575441"/>
    <lineage>
        <taxon>Bacteria</taxon>
        <taxon>Bacillati</taxon>
        <taxon>Actinomycetota</taxon>
        <taxon>Actinomycetes</taxon>
        <taxon>Propionibacteriales</taxon>
        <taxon>Kribbellaceae</taxon>
        <taxon>Kribbella</taxon>
    </lineage>
</organism>
<dbReference type="RefSeq" id="WP_137253959.1">
    <property type="nucleotide sequence ID" value="NZ_JBHSPQ010000001.1"/>
</dbReference>
<sequence length="86" mass="9852">MTDKRHTSVVLPSELADGLDALQSRDDRSKNYLINRAVKELLEREGVLARPKRKRPKKLNSVEQAYLLHPERFPKVEDVMTGGDPK</sequence>
<dbReference type="EMBL" id="SZPZ01000001">
    <property type="protein sequence ID" value="TKK83274.1"/>
    <property type="molecule type" value="Genomic_DNA"/>
</dbReference>
<gene>
    <name evidence="3" type="ORF">FDA38_11255</name>
    <name evidence="2" type="ORF">FDA38_12300</name>
</gene>
<evidence type="ECO:0000313" key="3">
    <source>
        <dbReference type="EMBL" id="TKK83274.1"/>
    </source>
</evidence>
<dbReference type="OrthoDB" id="5298181at2"/>
<evidence type="ECO:0000313" key="2">
    <source>
        <dbReference type="EMBL" id="TKK79204.1"/>
    </source>
</evidence>
<name>A0A4U3LVD2_9ACTN</name>
<proteinExistence type="predicted"/>
<dbReference type="SUPFAM" id="SSF47598">
    <property type="entry name" value="Ribbon-helix-helix"/>
    <property type="match status" value="1"/>
</dbReference>
<feature type="domain" description="Ribbon-helix-helix protein CopG" evidence="1">
    <location>
        <begin position="7"/>
        <end position="45"/>
    </location>
</feature>
<dbReference type="GO" id="GO:0006355">
    <property type="term" value="P:regulation of DNA-templated transcription"/>
    <property type="evidence" value="ECO:0007669"/>
    <property type="project" value="InterPro"/>
</dbReference>